<dbReference type="EMBL" id="BGPR01000203">
    <property type="protein sequence ID" value="GBM04477.1"/>
    <property type="molecule type" value="Genomic_DNA"/>
</dbReference>
<reference evidence="1 2" key="1">
    <citation type="journal article" date="2019" name="Sci. Rep.">
        <title>Orb-weaving spider Araneus ventricosus genome elucidates the spidroin gene catalogue.</title>
        <authorList>
            <person name="Kono N."/>
            <person name="Nakamura H."/>
            <person name="Ohtoshi R."/>
            <person name="Moran D.A.P."/>
            <person name="Shinohara A."/>
            <person name="Yoshida Y."/>
            <person name="Fujiwara M."/>
            <person name="Mori M."/>
            <person name="Tomita M."/>
            <person name="Arakawa K."/>
        </authorList>
    </citation>
    <scope>NUCLEOTIDE SEQUENCE [LARGE SCALE GENOMIC DNA]</scope>
</reference>
<dbReference type="Proteomes" id="UP000499080">
    <property type="component" value="Unassembled WGS sequence"/>
</dbReference>
<organism evidence="1 2">
    <name type="scientific">Araneus ventricosus</name>
    <name type="common">Orbweaver spider</name>
    <name type="synonym">Epeira ventricosa</name>
    <dbReference type="NCBI Taxonomy" id="182803"/>
    <lineage>
        <taxon>Eukaryota</taxon>
        <taxon>Metazoa</taxon>
        <taxon>Ecdysozoa</taxon>
        <taxon>Arthropoda</taxon>
        <taxon>Chelicerata</taxon>
        <taxon>Arachnida</taxon>
        <taxon>Araneae</taxon>
        <taxon>Araneomorphae</taxon>
        <taxon>Entelegynae</taxon>
        <taxon>Araneoidea</taxon>
        <taxon>Araneidae</taxon>
        <taxon>Araneus</taxon>
    </lineage>
</organism>
<proteinExistence type="predicted"/>
<gene>
    <name evidence="1" type="ORF">AVEN_197891_1</name>
</gene>
<accession>A0A4Y2CL52</accession>
<dbReference type="AlphaFoldDB" id="A0A4Y2CL52"/>
<comment type="caution">
    <text evidence="1">The sequence shown here is derived from an EMBL/GenBank/DDBJ whole genome shotgun (WGS) entry which is preliminary data.</text>
</comment>
<name>A0A4Y2CL52_ARAVE</name>
<evidence type="ECO:0000313" key="2">
    <source>
        <dbReference type="Proteomes" id="UP000499080"/>
    </source>
</evidence>
<sequence>MTRATPGLASPSPSFHVQQTPYTADLQWNRVSNLEPSGLKAGTLPLGHRGPTAIERHKKSSPLLRLKLTELWSFEFHNFKLISGLVDQVLCIDWWIVFEAAIEMV</sequence>
<protein>
    <submittedName>
        <fullName evidence="1">Uncharacterized protein</fullName>
    </submittedName>
</protein>
<keyword evidence="2" id="KW-1185">Reference proteome</keyword>
<evidence type="ECO:0000313" key="1">
    <source>
        <dbReference type="EMBL" id="GBM04477.1"/>
    </source>
</evidence>
<dbReference type="OrthoDB" id="1099063at2759"/>